<feature type="transmembrane region" description="Helical" evidence="2">
    <location>
        <begin position="391"/>
        <end position="411"/>
    </location>
</feature>
<feature type="signal peptide" evidence="3">
    <location>
        <begin position="1"/>
        <end position="28"/>
    </location>
</feature>
<feature type="region of interest" description="Disordered" evidence="1">
    <location>
        <begin position="335"/>
        <end position="384"/>
    </location>
</feature>
<sequence length="418" mass="42070">MLNRKIATSTAAVALLLTWSAGLTPAHAAPSSPAPTAAGWLARQLVDGERLETVVDQVPYPDQGATADAVLAFAAAGVAQDNATKATDWLARPQTLAAYLGDGTTESYAGAHAKLALVAQVQGRDPRSFGGVDLISRLTALQAPSGRFSDKSAYGDYSNGITQSLAVIALERHGTAPEAAVDYLVDAACQDGGFPLYLEQTPCASDADTTGYAAQALLASGRQAEAARALEWLEGVQGPGGGFRGSGPTPQENANSTGLAAQALRVGGRTAAADKAVAFLKSLQVGCGDAARAGAIAYDATGFDQGNATRATTQGITGIVGVGLLELSAHGEATAPASDCPITTTTTTTTTTAVPATTTTAGTSTSSEPAAAAPVTSNGTRQLARTGFEPGPALALGVLLIATGVLALLLARPRRAER</sequence>
<reference evidence="4" key="1">
    <citation type="journal article" date="2014" name="Int. J. Syst. Evol. Microbiol.">
        <title>Complete genome sequence of Corynebacterium casei LMG S-19264T (=DSM 44701T), isolated from a smear-ripened cheese.</title>
        <authorList>
            <consortium name="US DOE Joint Genome Institute (JGI-PGF)"/>
            <person name="Walter F."/>
            <person name="Albersmeier A."/>
            <person name="Kalinowski J."/>
            <person name="Ruckert C."/>
        </authorList>
    </citation>
    <scope>NUCLEOTIDE SEQUENCE</scope>
    <source>
        <strain evidence="4">JCM 3313</strain>
    </source>
</reference>
<dbReference type="RefSeq" id="WP_189227198.1">
    <property type="nucleotide sequence ID" value="NZ_BMRG01000022.1"/>
</dbReference>
<dbReference type="SUPFAM" id="SSF48239">
    <property type="entry name" value="Terpenoid cyclases/Protein prenyltransferases"/>
    <property type="match status" value="1"/>
</dbReference>
<evidence type="ECO:0000256" key="1">
    <source>
        <dbReference type="SAM" id="MobiDB-lite"/>
    </source>
</evidence>
<feature type="chain" id="PRO_5037046518" description="Prenyltransferase/squalene oxidase-like repeat protein" evidence="3">
    <location>
        <begin position="29"/>
        <end position="418"/>
    </location>
</feature>
<dbReference type="EMBL" id="BMRG01000022">
    <property type="protein sequence ID" value="GGP82146.1"/>
    <property type="molecule type" value="Genomic_DNA"/>
</dbReference>
<evidence type="ECO:0000256" key="3">
    <source>
        <dbReference type="SAM" id="SignalP"/>
    </source>
</evidence>
<keyword evidence="2" id="KW-1133">Transmembrane helix</keyword>
<keyword evidence="2" id="KW-0812">Transmembrane</keyword>
<feature type="compositionally biased region" description="Low complexity" evidence="1">
    <location>
        <begin position="343"/>
        <end position="377"/>
    </location>
</feature>
<dbReference type="Gene3D" id="1.50.10.20">
    <property type="match status" value="1"/>
</dbReference>
<organism evidence="4 5">
    <name type="scientific">Saccharothrix coeruleofusca</name>
    <dbReference type="NCBI Taxonomy" id="33919"/>
    <lineage>
        <taxon>Bacteria</taxon>
        <taxon>Bacillati</taxon>
        <taxon>Actinomycetota</taxon>
        <taxon>Actinomycetes</taxon>
        <taxon>Pseudonocardiales</taxon>
        <taxon>Pseudonocardiaceae</taxon>
        <taxon>Saccharothrix</taxon>
    </lineage>
</organism>
<name>A0A918EHJ5_9PSEU</name>
<dbReference type="InterPro" id="IPR008930">
    <property type="entry name" value="Terpenoid_cyclase/PrenylTrfase"/>
</dbReference>
<keyword evidence="5" id="KW-1185">Reference proteome</keyword>
<evidence type="ECO:0008006" key="6">
    <source>
        <dbReference type="Google" id="ProtNLM"/>
    </source>
</evidence>
<evidence type="ECO:0000256" key="2">
    <source>
        <dbReference type="SAM" id="Phobius"/>
    </source>
</evidence>
<keyword evidence="3" id="KW-0732">Signal</keyword>
<accession>A0A918EHJ5</accession>
<reference evidence="4" key="2">
    <citation type="submission" date="2020-09" db="EMBL/GenBank/DDBJ databases">
        <authorList>
            <person name="Sun Q."/>
            <person name="Ohkuma M."/>
        </authorList>
    </citation>
    <scope>NUCLEOTIDE SEQUENCE</scope>
    <source>
        <strain evidence="4">JCM 3313</strain>
    </source>
</reference>
<protein>
    <recommendedName>
        <fullName evidence="6">Prenyltransferase/squalene oxidase-like repeat protein</fullName>
    </recommendedName>
</protein>
<comment type="caution">
    <text evidence="4">The sequence shown here is derived from an EMBL/GenBank/DDBJ whole genome shotgun (WGS) entry which is preliminary data.</text>
</comment>
<proteinExistence type="predicted"/>
<evidence type="ECO:0000313" key="4">
    <source>
        <dbReference type="EMBL" id="GGP82146.1"/>
    </source>
</evidence>
<gene>
    <name evidence="4" type="ORF">GCM10010185_65340</name>
</gene>
<dbReference type="Proteomes" id="UP000639606">
    <property type="component" value="Unassembled WGS sequence"/>
</dbReference>
<keyword evidence="2" id="KW-0472">Membrane</keyword>
<evidence type="ECO:0000313" key="5">
    <source>
        <dbReference type="Proteomes" id="UP000639606"/>
    </source>
</evidence>
<dbReference type="AlphaFoldDB" id="A0A918EHJ5"/>